<name>A0AA39AGK3_VITRO</name>
<dbReference type="InterPro" id="IPR006702">
    <property type="entry name" value="CASP_dom"/>
</dbReference>
<feature type="transmembrane region" description="Helical" evidence="8">
    <location>
        <begin position="207"/>
        <end position="230"/>
    </location>
</feature>
<gene>
    <name evidence="11" type="ORF">PVL29_001875</name>
</gene>
<evidence type="ECO:0000256" key="4">
    <source>
        <dbReference type="ARBA" id="ARBA00022475"/>
    </source>
</evidence>
<accession>A0AA39AGK3</accession>
<evidence type="ECO:0000256" key="8">
    <source>
        <dbReference type="RuleBase" id="RU361233"/>
    </source>
</evidence>
<evidence type="ECO:0000256" key="7">
    <source>
        <dbReference type="ARBA" id="ARBA00023136"/>
    </source>
</evidence>
<dbReference type="GO" id="GO:0005886">
    <property type="term" value="C:plasma membrane"/>
    <property type="evidence" value="ECO:0007669"/>
    <property type="project" value="UniProtKB-SubCell"/>
</dbReference>
<evidence type="ECO:0000256" key="2">
    <source>
        <dbReference type="ARBA" id="ARBA00007651"/>
    </source>
</evidence>
<keyword evidence="5 8" id="KW-0812">Transmembrane</keyword>
<protein>
    <recommendedName>
        <fullName evidence="8">CASP-like protein</fullName>
    </recommendedName>
</protein>
<feature type="region of interest" description="Disordered" evidence="9">
    <location>
        <begin position="34"/>
        <end position="67"/>
    </location>
</feature>
<comment type="subunit">
    <text evidence="3 8">Homodimer and heterodimers.</text>
</comment>
<evidence type="ECO:0000259" key="10">
    <source>
        <dbReference type="Pfam" id="PF04535"/>
    </source>
</evidence>
<keyword evidence="7 8" id="KW-0472">Membrane</keyword>
<evidence type="ECO:0000256" key="1">
    <source>
        <dbReference type="ARBA" id="ARBA00004651"/>
    </source>
</evidence>
<comment type="subcellular location">
    <subcellularLocation>
        <location evidence="1 8">Cell membrane</location>
        <topology evidence="1 8">Multi-pass membrane protein</topology>
    </subcellularLocation>
</comment>
<dbReference type="PANTHER" id="PTHR33573:SF15">
    <property type="entry name" value="CASP-LIKE PROTEIN 4A4"/>
    <property type="match status" value="1"/>
</dbReference>
<evidence type="ECO:0000313" key="11">
    <source>
        <dbReference type="EMBL" id="KAJ9706625.1"/>
    </source>
</evidence>
<keyword evidence="6 8" id="KW-1133">Transmembrane helix</keyword>
<evidence type="ECO:0000256" key="6">
    <source>
        <dbReference type="ARBA" id="ARBA00022989"/>
    </source>
</evidence>
<proteinExistence type="inferred from homology"/>
<dbReference type="Proteomes" id="UP001168098">
    <property type="component" value="Unassembled WGS sequence"/>
</dbReference>
<evidence type="ECO:0000256" key="3">
    <source>
        <dbReference type="ARBA" id="ARBA00011489"/>
    </source>
</evidence>
<dbReference type="AlphaFoldDB" id="A0AA39AGK3"/>
<dbReference type="EMBL" id="JARBHA010000002">
    <property type="protein sequence ID" value="KAJ9706625.1"/>
    <property type="molecule type" value="Genomic_DNA"/>
</dbReference>
<feature type="transmembrane region" description="Helical" evidence="8">
    <location>
        <begin position="97"/>
        <end position="119"/>
    </location>
</feature>
<feature type="domain" description="Casparian strip membrane protein" evidence="10">
    <location>
        <begin position="94"/>
        <end position="223"/>
    </location>
</feature>
<evidence type="ECO:0000256" key="9">
    <source>
        <dbReference type="SAM" id="MobiDB-lite"/>
    </source>
</evidence>
<feature type="transmembrane region" description="Helical" evidence="8">
    <location>
        <begin position="171"/>
        <end position="195"/>
    </location>
</feature>
<dbReference type="PANTHER" id="PTHR33573">
    <property type="entry name" value="CASP-LIKE PROTEIN 4A4"/>
    <property type="match status" value="1"/>
</dbReference>
<evidence type="ECO:0000256" key="5">
    <source>
        <dbReference type="ARBA" id="ARBA00022692"/>
    </source>
</evidence>
<feature type="compositionally biased region" description="Polar residues" evidence="9">
    <location>
        <begin position="34"/>
        <end position="48"/>
    </location>
</feature>
<evidence type="ECO:0000313" key="12">
    <source>
        <dbReference type="Proteomes" id="UP001168098"/>
    </source>
</evidence>
<keyword evidence="4 8" id="KW-1003">Cell membrane</keyword>
<reference evidence="11 12" key="1">
    <citation type="journal article" date="2023" name="BMC Biotechnol.">
        <title>Vitis rotundifolia cv Carlos genome sequencing.</title>
        <authorList>
            <person name="Huff M."/>
            <person name="Hulse-Kemp A."/>
            <person name="Scheffler B."/>
            <person name="Youngblood R."/>
            <person name="Simpson S."/>
            <person name="Babiker E."/>
            <person name="Staton M."/>
        </authorList>
    </citation>
    <scope>NUCLEOTIDE SEQUENCE [LARGE SCALE GENOMIC DNA]</scope>
    <source>
        <tissue evidence="11">Leaf</tissue>
    </source>
</reference>
<feature type="transmembrane region" description="Helical" evidence="8">
    <location>
        <begin position="131"/>
        <end position="151"/>
    </location>
</feature>
<comment type="caution">
    <text evidence="11">The sequence shown here is derived from an EMBL/GenBank/DDBJ whole genome shotgun (WGS) entry which is preliminary data.</text>
</comment>
<sequence length="238" mass="25541">MKEEKDLVVIACRLMAGVSPAAVHSPATQPLSTASPVLQPVSTPSPATQPLPKASPVLQPVSTPSPATQLFPTPSPFSFSVATTGWSSRPSVYFSHCFLRSLALLFSFVSALSLTVTAPSSGRPSFTKYPELTYCLVVTILALTYSAFQLCKGVCDITHKGFLISDRVSDYSSFILDQLMGYLLASSSSVIIPAIQRQEQTALWKAGIVSVCMSFAAFLVTAICALFSGYKLCKRVIW</sequence>
<dbReference type="Pfam" id="PF04535">
    <property type="entry name" value="CASP_dom"/>
    <property type="match status" value="1"/>
</dbReference>
<organism evidence="11 12">
    <name type="scientific">Vitis rotundifolia</name>
    <name type="common">Muscadine grape</name>
    <dbReference type="NCBI Taxonomy" id="103349"/>
    <lineage>
        <taxon>Eukaryota</taxon>
        <taxon>Viridiplantae</taxon>
        <taxon>Streptophyta</taxon>
        <taxon>Embryophyta</taxon>
        <taxon>Tracheophyta</taxon>
        <taxon>Spermatophyta</taxon>
        <taxon>Magnoliopsida</taxon>
        <taxon>eudicotyledons</taxon>
        <taxon>Gunneridae</taxon>
        <taxon>Pentapetalae</taxon>
        <taxon>rosids</taxon>
        <taxon>Vitales</taxon>
        <taxon>Vitaceae</taxon>
        <taxon>Viteae</taxon>
        <taxon>Vitis</taxon>
    </lineage>
</organism>
<keyword evidence="12" id="KW-1185">Reference proteome</keyword>
<comment type="similarity">
    <text evidence="2 8">Belongs to the Casparian strip membrane proteins (CASP) family.</text>
</comment>